<dbReference type="SUPFAM" id="SSF57783">
    <property type="entry name" value="Zinc beta-ribbon"/>
    <property type="match status" value="1"/>
</dbReference>
<keyword evidence="2" id="KW-0347">Helicase</keyword>
<dbReference type="PROSITE" id="PS51199">
    <property type="entry name" value="SF4_HELICASE"/>
    <property type="match status" value="1"/>
</dbReference>
<dbReference type="PANTHER" id="PTHR12873:SF0">
    <property type="entry name" value="TWINKLE MTDNA HELICASE"/>
    <property type="match status" value="1"/>
</dbReference>
<dbReference type="EMBL" id="AAGUYM010000036">
    <property type="protein sequence ID" value="EBS2695469.1"/>
    <property type="molecule type" value="Genomic_DNA"/>
</dbReference>
<dbReference type="Pfam" id="PF13155">
    <property type="entry name" value="Toprim_2"/>
    <property type="match status" value="1"/>
</dbReference>
<keyword evidence="2" id="KW-0067">ATP-binding</keyword>
<sequence>MTTAELSEKLWDNAERVAKFLLPKGHLEGKEWCAGNTNGDAGKSLKINIGGKKTWADFASGDGGDLLDLWVLVRNCQLHDAMREAKEFLGLRDDDRHFESKKKTFSRPTKKGVKKANYCYEYLASRGITRDTIDKFRVSDAVVWYHDGNREVPAIAYPYIRNGELLQVKRIGIERPDGKKLIMAEADCEPCLFGWQALDKNTRLVVLCEGEIDCMSYAQMGFPALSVPFGGGKGAKQQWIEYEYHNLDRFDEIWLSLDNDDVGREAAKEIARRLGEHRCRLVELPHKDINECMMAGMDSDAVFECIERAKYFDPDELCSAGDLLQETIEAFEHRDTGLFTSPWASLNRNFKFRASELTLVNGINGHGKTEAIGHIAVDAMSQGVRVCIASLEMKPGKMLARLTRQAICTASPKREEIIMTNEWFSDRLWVFKLTGTAKAGRLLEIFAYARRRYGVELFVIDNLAKCGLDEDDYTKQKNFIDALCDFKNEHNCHVLLVTHSRKTSEATPTGKMDVKGTGALTDMPDNVMAVWRNIPRERALRKAERMGYESLDKDEQASVSMPASMIRLLKQREGEGWLGDISTNFDARSHQFLEGESKPYNYLAGQLQSELDLEWEAGNVTRG</sequence>
<organism evidence="2">
    <name type="scientific">Salmonella newport</name>
    <dbReference type="NCBI Taxonomy" id="108619"/>
    <lineage>
        <taxon>Bacteria</taxon>
        <taxon>Pseudomonadati</taxon>
        <taxon>Pseudomonadota</taxon>
        <taxon>Gammaproteobacteria</taxon>
        <taxon>Enterobacterales</taxon>
        <taxon>Enterobacteriaceae</taxon>
        <taxon>Salmonella</taxon>
    </lineage>
</organism>
<dbReference type="InterPro" id="IPR007694">
    <property type="entry name" value="DNA_helicase_DnaB-like_C"/>
</dbReference>
<dbReference type="SUPFAM" id="SSF52540">
    <property type="entry name" value="P-loop containing nucleoside triphosphate hydrolases"/>
    <property type="match status" value="1"/>
</dbReference>
<dbReference type="GO" id="GO:0003697">
    <property type="term" value="F:single-stranded DNA binding"/>
    <property type="evidence" value="ECO:0007669"/>
    <property type="project" value="InterPro"/>
</dbReference>
<name>A0A5U9KW49_SALNE</name>
<evidence type="ECO:0000259" key="1">
    <source>
        <dbReference type="PROSITE" id="PS51199"/>
    </source>
</evidence>
<dbReference type="Gene3D" id="3.40.1360.10">
    <property type="match status" value="1"/>
</dbReference>
<proteinExistence type="predicted"/>
<dbReference type="Gene3D" id="3.40.50.300">
    <property type="entry name" value="P-loop containing nucleotide triphosphate hydrolases"/>
    <property type="match status" value="1"/>
</dbReference>
<dbReference type="GO" id="GO:0005524">
    <property type="term" value="F:ATP binding"/>
    <property type="evidence" value="ECO:0007669"/>
    <property type="project" value="InterPro"/>
</dbReference>
<dbReference type="AlphaFoldDB" id="A0A5U9KW49"/>
<dbReference type="Proteomes" id="UP000839726">
    <property type="component" value="Unassembled WGS sequence"/>
</dbReference>
<dbReference type="PANTHER" id="PTHR12873">
    <property type="entry name" value="T7-LIKE MITOCHONDRIAL DNA HELICASE"/>
    <property type="match status" value="1"/>
</dbReference>
<keyword evidence="2" id="KW-0378">Hydrolase</keyword>
<dbReference type="Pfam" id="PF13481">
    <property type="entry name" value="AAA_25"/>
    <property type="match status" value="1"/>
</dbReference>
<dbReference type="InterPro" id="IPR034154">
    <property type="entry name" value="TOPRIM_DnaG/twinkle"/>
</dbReference>
<dbReference type="GO" id="GO:0006260">
    <property type="term" value="P:DNA replication"/>
    <property type="evidence" value="ECO:0007669"/>
    <property type="project" value="InterPro"/>
</dbReference>
<dbReference type="InterPro" id="IPR027032">
    <property type="entry name" value="Twinkle-like"/>
</dbReference>
<dbReference type="InterPro" id="IPR027417">
    <property type="entry name" value="P-loop_NTPase"/>
</dbReference>
<dbReference type="GO" id="GO:0043139">
    <property type="term" value="F:5'-3' DNA helicase activity"/>
    <property type="evidence" value="ECO:0007669"/>
    <property type="project" value="InterPro"/>
</dbReference>
<accession>A0A5U9KW49</accession>
<dbReference type="SUPFAM" id="SSF56731">
    <property type="entry name" value="DNA primase core"/>
    <property type="match status" value="1"/>
</dbReference>
<gene>
    <name evidence="2" type="ORF">DRY71_22560</name>
</gene>
<evidence type="ECO:0000313" key="2">
    <source>
        <dbReference type="EMBL" id="EBS2695469.1"/>
    </source>
</evidence>
<keyword evidence="2" id="KW-0547">Nucleotide-binding</keyword>
<dbReference type="CDD" id="cd01029">
    <property type="entry name" value="TOPRIM_primases"/>
    <property type="match status" value="1"/>
</dbReference>
<comment type="caution">
    <text evidence="2">The sequence shown here is derived from an EMBL/GenBank/DDBJ whole genome shotgun (WGS) entry which is preliminary data.</text>
</comment>
<feature type="domain" description="SF4 helicase" evidence="1">
    <location>
        <begin position="332"/>
        <end position="599"/>
    </location>
</feature>
<reference evidence="2" key="1">
    <citation type="submission" date="2018-07" db="EMBL/GenBank/DDBJ databases">
        <authorList>
            <person name="Ashton P.M."/>
            <person name="Dallman T."/>
            <person name="Nair S."/>
            <person name="De Pinna E."/>
            <person name="Peters T."/>
            <person name="Grant K."/>
        </authorList>
    </citation>
    <scope>NUCLEOTIDE SEQUENCE [LARGE SCALE GENOMIC DNA]</scope>
    <source>
        <strain evidence="2">436933</strain>
    </source>
</reference>
<protein>
    <submittedName>
        <fullName evidence="2">Bifunctional DNA primase/helicase</fullName>
    </submittedName>
</protein>